<organism evidence="1 2">
    <name type="scientific">Pseudomonas putida NBRC 14164</name>
    <dbReference type="NCBI Taxonomy" id="1211579"/>
    <lineage>
        <taxon>Bacteria</taxon>
        <taxon>Pseudomonadati</taxon>
        <taxon>Pseudomonadota</taxon>
        <taxon>Gammaproteobacteria</taxon>
        <taxon>Pseudomonadales</taxon>
        <taxon>Pseudomonadaceae</taxon>
        <taxon>Pseudomonas</taxon>
    </lineage>
</organism>
<keyword evidence="2" id="KW-1185">Reference proteome</keyword>
<dbReference type="EMBL" id="AP013070">
    <property type="protein sequence ID" value="BAN56610.1"/>
    <property type="molecule type" value="Genomic_DNA"/>
</dbReference>
<gene>
    <name evidence="1" type="ORF">PP4_47570</name>
</gene>
<proteinExistence type="predicted"/>
<name>A0ABM7ELB3_PSEPU</name>
<accession>A0ABM7ELB3</accession>
<sequence>MQINVQGPNGPGSDKYPPQSIHITINYGAASPASSEKPKLQWLKFLGVGATVITFAKKVYGLFAE</sequence>
<reference evidence="1 2" key="1">
    <citation type="journal article" date="2014" name="Genome Announc.">
        <title>The Complete Genome Sequence of Pseudomonas putida NBRC 14164T Confirms High Intraspecies Variation.</title>
        <authorList>
            <person name="Ohji S."/>
            <person name="Yamazoe A."/>
            <person name="Hosoyama A."/>
            <person name="Tsuchikane K."/>
            <person name="Ezaki T."/>
            <person name="Fujita N."/>
        </authorList>
    </citation>
    <scope>NUCLEOTIDE SEQUENCE [LARGE SCALE GENOMIC DNA]</scope>
    <source>
        <strain evidence="1 2">NBRC 14164</strain>
    </source>
</reference>
<protein>
    <submittedName>
        <fullName evidence="1">Uncharacterized protein</fullName>
    </submittedName>
</protein>
<dbReference type="Proteomes" id="UP000016702">
    <property type="component" value="Chromosome"/>
</dbReference>
<evidence type="ECO:0000313" key="1">
    <source>
        <dbReference type="EMBL" id="BAN56610.1"/>
    </source>
</evidence>
<evidence type="ECO:0000313" key="2">
    <source>
        <dbReference type="Proteomes" id="UP000016702"/>
    </source>
</evidence>